<dbReference type="KEGG" id="pchi:PC41400_12645"/>
<feature type="transmembrane region" description="Helical" evidence="1">
    <location>
        <begin position="74"/>
        <end position="94"/>
    </location>
</feature>
<feature type="transmembrane region" description="Helical" evidence="1">
    <location>
        <begin position="45"/>
        <end position="68"/>
    </location>
</feature>
<sequence>MEVTVLLLFGLVLVLIQIILVRRITFRPIPWFTRMAASARLKSPYAYGGFLFIVNMVIFLVISALVVLTVMMNVAFSLFLFAGAGAFISFMIWIQMSISRESTKKEKRIIGGVGSAFYWVLTVYLLLQIFLLPPSAPEQDPFMQFVGLLMGVVISLTAAVSCWVTVYLAKGKPVNPVTR</sequence>
<reference evidence="2 3" key="1">
    <citation type="submission" date="2018-01" db="EMBL/GenBank/DDBJ databases">
        <title>The whole genome sequencing and assembly of Paenibacillus chitinolyticus KCCM 41400 strain.</title>
        <authorList>
            <person name="Kim J.-Y."/>
            <person name="Park M.-K."/>
            <person name="Lee Y.-J."/>
            <person name="Yi H."/>
            <person name="Bahn Y.-S."/>
            <person name="Kim J.F."/>
            <person name="Lee D.-W."/>
        </authorList>
    </citation>
    <scope>NUCLEOTIDE SEQUENCE [LARGE SCALE GENOMIC DNA]</scope>
    <source>
        <strain evidence="2 3">KCCM 41400</strain>
    </source>
</reference>
<evidence type="ECO:0000256" key="1">
    <source>
        <dbReference type="SAM" id="Phobius"/>
    </source>
</evidence>
<dbReference type="EMBL" id="CP026520">
    <property type="protein sequence ID" value="QAV18475.1"/>
    <property type="molecule type" value="Genomic_DNA"/>
</dbReference>
<accession>A0A410WVR4</accession>
<evidence type="ECO:0000313" key="3">
    <source>
        <dbReference type="Proteomes" id="UP000288943"/>
    </source>
</evidence>
<gene>
    <name evidence="2" type="ORF">PC41400_12645</name>
</gene>
<keyword evidence="1" id="KW-1133">Transmembrane helix</keyword>
<keyword evidence="1" id="KW-0472">Membrane</keyword>
<keyword evidence="1" id="KW-0812">Transmembrane</keyword>
<feature type="transmembrane region" description="Helical" evidence="1">
    <location>
        <begin position="115"/>
        <end position="133"/>
    </location>
</feature>
<protein>
    <submittedName>
        <fullName evidence="2">Uncharacterized protein</fullName>
    </submittedName>
</protein>
<dbReference type="AlphaFoldDB" id="A0A410WVR4"/>
<name>A0A410WVR4_9BACL</name>
<organism evidence="2 3">
    <name type="scientific">Paenibacillus chitinolyticus</name>
    <dbReference type="NCBI Taxonomy" id="79263"/>
    <lineage>
        <taxon>Bacteria</taxon>
        <taxon>Bacillati</taxon>
        <taxon>Bacillota</taxon>
        <taxon>Bacilli</taxon>
        <taxon>Bacillales</taxon>
        <taxon>Paenibacillaceae</taxon>
        <taxon>Paenibacillus</taxon>
    </lineage>
</organism>
<feature type="transmembrane region" description="Helical" evidence="1">
    <location>
        <begin position="6"/>
        <end position="24"/>
    </location>
</feature>
<feature type="transmembrane region" description="Helical" evidence="1">
    <location>
        <begin position="145"/>
        <end position="169"/>
    </location>
</feature>
<proteinExistence type="predicted"/>
<dbReference type="Proteomes" id="UP000288943">
    <property type="component" value="Chromosome"/>
</dbReference>
<dbReference type="OrthoDB" id="2629110at2"/>
<evidence type="ECO:0000313" key="2">
    <source>
        <dbReference type="EMBL" id="QAV18475.1"/>
    </source>
</evidence>